<accession>A0A251SXS2</accession>
<sequence>MSLLLKLSFCVFFVFHVFGILSAHTTPPSSKWLEPYRITITNREVPQVVVGCDDRGAEVIHPGESVSWKFRMDFYGANKYNCRFYWFEGNNSVTPREETTFPVFDDEIIKLCGRSLFSMNRCYWSITRIGFYFSKIDAGWPNDAWRIMHTWRFE</sequence>
<dbReference type="InterPro" id="IPR010264">
    <property type="entry name" value="Self-incomp_S1"/>
</dbReference>
<feature type="chain" id="PRO_5043153321" evidence="6">
    <location>
        <begin position="20"/>
        <end position="154"/>
    </location>
</feature>
<feature type="signal peptide" evidence="6">
    <location>
        <begin position="1"/>
        <end position="19"/>
    </location>
</feature>
<gene>
    <name evidence="8" type="ORF">HannXRQ_Chr13g0423351</name>
    <name evidence="7" type="ORF">HanXRQr2_Chr13g0613781</name>
</gene>
<dbReference type="EMBL" id="CM007902">
    <property type="protein sequence ID" value="OTG03373.1"/>
    <property type="molecule type" value="Genomic_DNA"/>
</dbReference>
<keyword evidence="4" id="KW-0964">Secreted</keyword>
<evidence type="ECO:0000313" key="7">
    <source>
        <dbReference type="EMBL" id="KAF5775590.1"/>
    </source>
</evidence>
<evidence type="ECO:0000256" key="5">
    <source>
        <dbReference type="ARBA" id="ARBA00022729"/>
    </source>
</evidence>
<evidence type="ECO:0000256" key="1">
    <source>
        <dbReference type="ARBA" id="ARBA00004613"/>
    </source>
</evidence>
<comment type="subcellular location">
    <subcellularLocation>
        <location evidence="1">Secreted</location>
    </subcellularLocation>
</comment>
<dbReference type="InParanoid" id="A0A251SXS2"/>
<dbReference type="GO" id="GO:0005576">
    <property type="term" value="C:extracellular region"/>
    <property type="evidence" value="ECO:0007669"/>
    <property type="project" value="UniProtKB-SubCell"/>
</dbReference>
<reference evidence="7 9" key="1">
    <citation type="journal article" date="2017" name="Nature">
        <title>The sunflower genome provides insights into oil metabolism, flowering and Asterid evolution.</title>
        <authorList>
            <person name="Badouin H."/>
            <person name="Gouzy J."/>
            <person name="Grassa C.J."/>
            <person name="Murat F."/>
            <person name="Staton S.E."/>
            <person name="Cottret L."/>
            <person name="Lelandais-Briere C."/>
            <person name="Owens G.L."/>
            <person name="Carrere S."/>
            <person name="Mayjonade B."/>
            <person name="Legrand L."/>
            <person name="Gill N."/>
            <person name="Kane N.C."/>
            <person name="Bowers J.E."/>
            <person name="Hubner S."/>
            <person name="Bellec A."/>
            <person name="Berard A."/>
            <person name="Berges H."/>
            <person name="Blanchet N."/>
            <person name="Boniface M.C."/>
            <person name="Brunel D."/>
            <person name="Catrice O."/>
            <person name="Chaidir N."/>
            <person name="Claudel C."/>
            <person name="Donnadieu C."/>
            <person name="Faraut T."/>
            <person name="Fievet G."/>
            <person name="Helmstetter N."/>
            <person name="King M."/>
            <person name="Knapp S.J."/>
            <person name="Lai Z."/>
            <person name="Le Paslier M.C."/>
            <person name="Lippi Y."/>
            <person name="Lorenzon L."/>
            <person name="Mandel J.R."/>
            <person name="Marage G."/>
            <person name="Marchand G."/>
            <person name="Marquand E."/>
            <person name="Bret-Mestries E."/>
            <person name="Morien E."/>
            <person name="Nambeesan S."/>
            <person name="Nguyen T."/>
            <person name="Pegot-Espagnet P."/>
            <person name="Pouilly N."/>
            <person name="Raftis F."/>
            <person name="Sallet E."/>
            <person name="Schiex T."/>
            <person name="Thomas J."/>
            <person name="Vandecasteele C."/>
            <person name="Vares D."/>
            <person name="Vear F."/>
            <person name="Vautrin S."/>
            <person name="Crespi M."/>
            <person name="Mangin B."/>
            <person name="Burke J.M."/>
            <person name="Salse J."/>
            <person name="Munos S."/>
            <person name="Vincourt P."/>
            <person name="Rieseberg L.H."/>
            <person name="Langlade N.B."/>
        </authorList>
    </citation>
    <scope>NUCLEOTIDE SEQUENCE [LARGE SCALE GENOMIC DNA]</scope>
    <source>
        <strain evidence="9">cv. SF193</strain>
        <tissue evidence="7">Leaves</tissue>
    </source>
</reference>
<dbReference type="Proteomes" id="UP000215914">
    <property type="component" value="Chromosome 13"/>
</dbReference>
<dbReference type="Gramene" id="mRNA:HanXRQr2_Chr13g0613781">
    <property type="protein sequence ID" value="mRNA:HanXRQr2_Chr13g0613781"/>
    <property type="gene ID" value="HanXRQr2_Chr13g0613781"/>
</dbReference>
<dbReference type="Pfam" id="PF05938">
    <property type="entry name" value="Self-incomp_S1"/>
    <property type="match status" value="1"/>
</dbReference>
<protein>
    <submittedName>
        <fullName evidence="7 8">Plant self-incompatibility S1</fullName>
    </submittedName>
</protein>
<organism evidence="8 9">
    <name type="scientific">Helianthus annuus</name>
    <name type="common">Common sunflower</name>
    <dbReference type="NCBI Taxonomy" id="4232"/>
    <lineage>
        <taxon>Eukaryota</taxon>
        <taxon>Viridiplantae</taxon>
        <taxon>Streptophyta</taxon>
        <taxon>Embryophyta</taxon>
        <taxon>Tracheophyta</taxon>
        <taxon>Spermatophyta</taxon>
        <taxon>Magnoliopsida</taxon>
        <taxon>eudicotyledons</taxon>
        <taxon>Gunneridae</taxon>
        <taxon>Pentapetalae</taxon>
        <taxon>asterids</taxon>
        <taxon>campanulids</taxon>
        <taxon>Asterales</taxon>
        <taxon>Asteraceae</taxon>
        <taxon>Asteroideae</taxon>
        <taxon>Heliantheae alliance</taxon>
        <taxon>Heliantheae</taxon>
        <taxon>Helianthus</taxon>
    </lineage>
</organism>
<reference evidence="7" key="3">
    <citation type="submission" date="2020-06" db="EMBL/GenBank/DDBJ databases">
        <title>Helianthus annuus Genome sequencing and assembly Release 2.</title>
        <authorList>
            <person name="Gouzy J."/>
            <person name="Langlade N."/>
            <person name="Munos S."/>
        </authorList>
    </citation>
    <scope>NUCLEOTIDE SEQUENCE</scope>
    <source>
        <tissue evidence="7">Leaves</tissue>
    </source>
</reference>
<keyword evidence="9" id="KW-1185">Reference proteome</keyword>
<keyword evidence="5 6" id="KW-0732">Signal</keyword>
<reference evidence="8" key="2">
    <citation type="submission" date="2017-02" db="EMBL/GenBank/DDBJ databases">
        <title>Sunflower complete genome.</title>
        <authorList>
            <person name="Langlade N."/>
            <person name="Munos S."/>
        </authorList>
    </citation>
    <scope>NUCLEOTIDE SEQUENCE [LARGE SCALE GENOMIC DNA]</scope>
    <source>
        <tissue evidence="8">Leaves</tissue>
    </source>
</reference>
<evidence type="ECO:0000313" key="9">
    <source>
        <dbReference type="Proteomes" id="UP000215914"/>
    </source>
</evidence>
<proteinExistence type="inferred from homology"/>
<evidence type="ECO:0000313" key="8">
    <source>
        <dbReference type="EMBL" id="OTG03373.1"/>
    </source>
</evidence>
<evidence type="ECO:0000256" key="3">
    <source>
        <dbReference type="ARBA" id="ARBA00022471"/>
    </source>
</evidence>
<dbReference type="AlphaFoldDB" id="A0A251SXS2"/>
<dbReference type="EMBL" id="MNCJ02000328">
    <property type="protein sequence ID" value="KAF5775590.1"/>
    <property type="molecule type" value="Genomic_DNA"/>
</dbReference>
<evidence type="ECO:0000256" key="4">
    <source>
        <dbReference type="ARBA" id="ARBA00022525"/>
    </source>
</evidence>
<evidence type="ECO:0000256" key="2">
    <source>
        <dbReference type="ARBA" id="ARBA00005581"/>
    </source>
</evidence>
<evidence type="ECO:0000256" key="6">
    <source>
        <dbReference type="SAM" id="SignalP"/>
    </source>
</evidence>
<keyword evidence="3" id="KW-0713">Self-incompatibility</keyword>
<dbReference type="GO" id="GO:0060320">
    <property type="term" value="P:rejection of self pollen"/>
    <property type="evidence" value="ECO:0007669"/>
    <property type="project" value="UniProtKB-KW"/>
</dbReference>
<name>A0A251SXS2_HELAN</name>
<comment type="similarity">
    <text evidence="2">Belongs to the plant self-incompatibility (S1) protein family.</text>
</comment>